<keyword evidence="2" id="KW-1185">Reference proteome</keyword>
<dbReference type="Proteomes" id="UP001431902">
    <property type="component" value="Unassembled WGS sequence"/>
</dbReference>
<reference evidence="1" key="1">
    <citation type="submission" date="2023-05" db="EMBL/GenBank/DDBJ databases">
        <title>Limnohabitans sp. strain HM2-2 Genome sequencing and assembly.</title>
        <authorList>
            <person name="Jung Y."/>
        </authorList>
    </citation>
    <scope>NUCLEOTIDE SEQUENCE</scope>
    <source>
        <strain evidence="1">HM2-2</strain>
    </source>
</reference>
<evidence type="ECO:0000313" key="2">
    <source>
        <dbReference type="Proteomes" id="UP001431902"/>
    </source>
</evidence>
<gene>
    <name evidence="1" type="ORF">QLQ16_10195</name>
</gene>
<comment type="caution">
    <text evidence="1">The sequence shown here is derived from an EMBL/GenBank/DDBJ whole genome shotgun (WGS) entry which is preliminary data.</text>
</comment>
<evidence type="ECO:0000313" key="1">
    <source>
        <dbReference type="EMBL" id="MDI9234205.1"/>
    </source>
</evidence>
<dbReference type="EMBL" id="JASGBH010000007">
    <property type="protein sequence ID" value="MDI9234205.1"/>
    <property type="molecule type" value="Genomic_DNA"/>
</dbReference>
<protein>
    <submittedName>
        <fullName evidence="1">Uncharacterized protein</fullName>
    </submittedName>
</protein>
<sequence>MVTAIQLRVSTGMGIVARGWGEWKVVQRFVHCRGLPPVSKTNCPARGVTTELGFVSHSIHISKVPNNTNISL</sequence>
<accession>A0ABT6X7W2</accession>
<name>A0ABT6X7W2_9BURK</name>
<organism evidence="1 2">
    <name type="scientific">Limnohabitans lacus</name>
    <dbReference type="NCBI Taxonomy" id="3045173"/>
    <lineage>
        <taxon>Bacteria</taxon>
        <taxon>Pseudomonadati</taxon>
        <taxon>Pseudomonadota</taxon>
        <taxon>Betaproteobacteria</taxon>
        <taxon>Burkholderiales</taxon>
        <taxon>Comamonadaceae</taxon>
        <taxon>Limnohabitans</taxon>
    </lineage>
</organism>
<proteinExistence type="predicted"/>